<dbReference type="PANTHER" id="PTHR43085">
    <property type="entry name" value="HEXOKINASE FAMILY MEMBER"/>
    <property type="match status" value="1"/>
</dbReference>
<keyword evidence="3 5" id="KW-0418">Kinase</keyword>
<evidence type="ECO:0000256" key="1">
    <source>
        <dbReference type="ARBA" id="ARBA00010688"/>
    </source>
</evidence>
<dbReference type="PANTHER" id="PTHR43085:SF57">
    <property type="entry name" value="CARBOHYDRATE KINASE PFKB DOMAIN-CONTAINING PROTEIN"/>
    <property type="match status" value="1"/>
</dbReference>
<dbReference type="SUPFAM" id="SSF53613">
    <property type="entry name" value="Ribokinase-like"/>
    <property type="match status" value="1"/>
</dbReference>
<protein>
    <submittedName>
        <fullName evidence="5">Sugar kinase, ribokinase</fullName>
    </submittedName>
</protein>
<reference evidence="6" key="1">
    <citation type="submission" date="2017-05" db="EMBL/GenBank/DDBJ databases">
        <authorList>
            <person name="Kirkegaard R."/>
            <person name="Mcilroy J S."/>
        </authorList>
    </citation>
    <scope>NUCLEOTIDE SEQUENCE [LARGE SCALE GENOMIC DNA]</scope>
</reference>
<sequence length="406" mass="43839">MYAKRAIIAGLLCLDVIPDLSAVSEGQFQHRFQPGHLMRTGGVRSIPGGAVANTGLALHRLGIPVRLVGKIGDDLFGQVLQDALGEVSPHLAADLVIDPGQSTGVTIVIDPPGVDRSFLQHPGVNDTFYASDLPREILESVDLFHFGYPPLMRSIYRGEGAELASILGRARRAGLTTALDFSLPDLSSGPAARLDWLAILDNTLPLVDLFVPSLEELIFLLDRKLFDQHCAKPDLSLIEAIEPSRLEGLADRILRYGVKALLVKLGPRGIYLRTAPSNRWKKCGRGLEHLGEDWHDRQIWAPAFAVTEKSRTGAGDAAIAGFLAGILRGASPEQALRMAVATGAHCVETPGGMAELAGWDQIGSRIERGWETVPLDLAPYGWSEGRAQGVWIKPPSHTTNSSSITR</sequence>
<evidence type="ECO:0000256" key="2">
    <source>
        <dbReference type="ARBA" id="ARBA00022679"/>
    </source>
</evidence>
<evidence type="ECO:0000259" key="4">
    <source>
        <dbReference type="Pfam" id="PF00294"/>
    </source>
</evidence>
<evidence type="ECO:0000256" key="3">
    <source>
        <dbReference type="ARBA" id="ARBA00022777"/>
    </source>
</evidence>
<feature type="domain" description="Carbohydrate kinase PfkB" evidence="4">
    <location>
        <begin position="27"/>
        <end position="353"/>
    </location>
</feature>
<name>A0A1Y6K3M6_9CHLR</name>
<accession>A0A1Y6K3M6</accession>
<dbReference type="Gene3D" id="3.40.1190.20">
    <property type="match status" value="1"/>
</dbReference>
<comment type="similarity">
    <text evidence="1">Belongs to the carbohydrate kinase PfkB family.</text>
</comment>
<dbReference type="AlphaFoldDB" id="A0A1Y6K3M6"/>
<dbReference type="InterPro" id="IPR029056">
    <property type="entry name" value="Ribokinase-like"/>
</dbReference>
<keyword evidence="6" id="KW-1185">Reference proteome</keyword>
<proteinExistence type="inferred from homology"/>
<dbReference type="Proteomes" id="UP000195514">
    <property type="component" value="Chromosome I"/>
</dbReference>
<evidence type="ECO:0000313" key="5">
    <source>
        <dbReference type="EMBL" id="SMX53457.1"/>
    </source>
</evidence>
<dbReference type="KEGG" id="abat:CFX1CAM_0391"/>
<keyword evidence="2" id="KW-0808">Transferase</keyword>
<dbReference type="InterPro" id="IPR050306">
    <property type="entry name" value="PfkB_Carbo_kinase"/>
</dbReference>
<dbReference type="RefSeq" id="WP_087861392.1">
    <property type="nucleotide sequence ID" value="NZ_LT859958.1"/>
</dbReference>
<evidence type="ECO:0000313" key="6">
    <source>
        <dbReference type="Proteomes" id="UP000195514"/>
    </source>
</evidence>
<dbReference type="GO" id="GO:0016301">
    <property type="term" value="F:kinase activity"/>
    <property type="evidence" value="ECO:0007669"/>
    <property type="project" value="UniProtKB-KW"/>
</dbReference>
<dbReference type="OrthoDB" id="9813569at2"/>
<gene>
    <name evidence="5" type="ORF">CFX1CAM_0391</name>
</gene>
<dbReference type="Pfam" id="PF00294">
    <property type="entry name" value="PfkB"/>
    <property type="match status" value="1"/>
</dbReference>
<dbReference type="EMBL" id="LT859958">
    <property type="protein sequence ID" value="SMX53457.1"/>
    <property type="molecule type" value="Genomic_DNA"/>
</dbReference>
<organism evidence="5 6">
    <name type="scientific">Candidatus Brevifilum fermentans</name>
    <dbReference type="NCBI Taxonomy" id="1986204"/>
    <lineage>
        <taxon>Bacteria</taxon>
        <taxon>Bacillati</taxon>
        <taxon>Chloroflexota</taxon>
        <taxon>Anaerolineae</taxon>
        <taxon>Anaerolineales</taxon>
        <taxon>Anaerolineaceae</taxon>
        <taxon>Candidatus Brevifilum</taxon>
    </lineage>
</organism>
<dbReference type="InterPro" id="IPR011611">
    <property type="entry name" value="PfkB_dom"/>
</dbReference>